<proteinExistence type="predicted"/>
<feature type="compositionally biased region" description="Low complexity" evidence="1">
    <location>
        <begin position="21"/>
        <end position="41"/>
    </location>
</feature>
<dbReference type="AlphaFoldDB" id="A0A1Y5Q3B8"/>
<name>A0A1Y5Q3B8_9GAMM</name>
<organism evidence="2">
    <name type="scientific">uncultured Stenotrophomonas sp</name>
    <dbReference type="NCBI Taxonomy" id="165438"/>
    <lineage>
        <taxon>Bacteria</taxon>
        <taxon>Pseudomonadati</taxon>
        <taxon>Pseudomonadota</taxon>
        <taxon>Gammaproteobacteria</taxon>
        <taxon>Lysobacterales</taxon>
        <taxon>Lysobacteraceae</taxon>
        <taxon>Stenotrophomonas</taxon>
        <taxon>environmental samples</taxon>
    </lineage>
</organism>
<protein>
    <submittedName>
        <fullName evidence="2">Uncharacterized protein</fullName>
    </submittedName>
</protein>
<evidence type="ECO:0000256" key="1">
    <source>
        <dbReference type="SAM" id="MobiDB-lite"/>
    </source>
</evidence>
<gene>
    <name evidence="2" type="ORF">STPYR_11671</name>
</gene>
<dbReference type="EMBL" id="FLTS01000001">
    <property type="protein sequence ID" value="SBV36741.1"/>
    <property type="molecule type" value="Genomic_DNA"/>
</dbReference>
<sequence>MRLFAPRPAAVPGSLYGGGSQKPKGNSNSNSNSVAQVPSANRASSST</sequence>
<evidence type="ECO:0000313" key="2">
    <source>
        <dbReference type="EMBL" id="SBV36741.1"/>
    </source>
</evidence>
<accession>A0A1Y5Q3B8</accession>
<feature type="region of interest" description="Disordered" evidence="1">
    <location>
        <begin position="1"/>
        <end position="47"/>
    </location>
</feature>
<reference evidence="2" key="1">
    <citation type="submission" date="2016-03" db="EMBL/GenBank/DDBJ databases">
        <authorList>
            <person name="Ploux O."/>
        </authorList>
    </citation>
    <scope>NUCLEOTIDE SEQUENCE</scope>
    <source>
        <strain evidence="2">UC10</strain>
    </source>
</reference>